<evidence type="ECO:0000259" key="10">
    <source>
        <dbReference type="Pfam" id="PF03109"/>
    </source>
</evidence>
<dbReference type="InterPro" id="IPR011009">
    <property type="entry name" value="Kinase-like_dom_sf"/>
</dbReference>
<gene>
    <name evidence="11" type="ORF">CNE99_04980</name>
</gene>
<comment type="similarity">
    <text evidence="2">Belongs to the protein kinase superfamily. ADCK protein kinase family.</text>
</comment>
<dbReference type="UniPathway" id="UPA00232"/>
<dbReference type="AlphaFoldDB" id="A0A2A5WT98"/>
<dbReference type="NCBIfam" id="TIGR01982">
    <property type="entry name" value="UbiB"/>
    <property type="match status" value="1"/>
</dbReference>
<feature type="transmembrane region" description="Helical" evidence="9">
    <location>
        <begin position="503"/>
        <end position="521"/>
    </location>
</feature>
<dbReference type="Proteomes" id="UP000219327">
    <property type="component" value="Unassembled WGS sequence"/>
</dbReference>
<evidence type="ECO:0000256" key="4">
    <source>
        <dbReference type="ARBA" id="ARBA00022519"/>
    </source>
</evidence>
<protein>
    <submittedName>
        <fullName evidence="11">Ubiquinone biosynthesis regulatory protein kinase UbiB</fullName>
    </submittedName>
</protein>
<dbReference type="EMBL" id="NTKD01000020">
    <property type="protein sequence ID" value="PDH39709.1"/>
    <property type="molecule type" value="Genomic_DNA"/>
</dbReference>
<evidence type="ECO:0000256" key="8">
    <source>
        <dbReference type="ARBA" id="ARBA00023136"/>
    </source>
</evidence>
<dbReference type="GO" id="GO:0016301">
    <property type="term" value="F:kinase activity"/>
    <property type="evidence" value="ECO:0007669"/>
    <property type="project" value="UniProtKB-KW"/>
</dbReference>
<comment type="caution">
    <text evidence="11">The sequence shown here is derived from an EMBL/GenBank/DDBJ whole genome shotgun (WGS) entry which is preliminary data.</text>
</comment>
<keyword evidence="11" id="KW-0418">Kinase</keyword>
<comment type="pathway">
    <text evidence="1">Cofactor biosynthesis; ubiquinone biosynthesis [regulation].</text>
</comment>
<evidence type="ECO:0000256" key="1">
    <source>
        <dbReference type="ARBA" id="ARBA00005020"/>
    </source>
</evidence>
<name>A0A2A5WT98_9GAMM</name>
<keyword evidence="3" id="KW-1003">Cell membrane</keyword>
<keyword evidence="11" id="KW-0808">Transferase</keyword>
<evidence type="ECO:0000256" key="9">
    <source>
        <dbReference type="SAM" id="Phobius"/>
    </source>
</evidence>
<evidence type="ECO:0000256" key="3">
    <source>
        <dbReference type="ARBA" id="ARBA00022475"/>
    </source>
</evidence>
<dbReference type="InterPro" id="IPR004147">
    <property type="entry name" value="ABC1_dom"/>
</dbReference>
<dbReference type="GO" id="GO:0006744">
    <property type="term" value="P:ubiquinone biosynthetic process"/>
    <property type="evidence" value="ECO:0007669"/>
    <property type="project" value="UniProtKB-UniPathway"/>
</dbReference>
<keyword evidence="11" id="KW-0830">Ubiquinone</keyword>
<accession>A0A2A5WT98</accession>
<feature type="transmembrane region" description="Helical" evidence="9">
    <location>
        <begin position="527"/>
        <end position="544"/>
    </location>
</feature>
<keyword evidence="6 9" id="KW-0812">Transmembrane</keyword>
<keyword evidence="5" id="KW-0831">Ubiquinone biosynthesis</keyword>
<proteinExistence type="inferred from homology"/>
<keyword evidence="7 9" id="KW-1133">Transmembrane helix</keyword>
<dbReference type="NCBIfam" id="NF003404">
    <property type="entry name" value="PRK04750.1"/>
    <property type="match status" value="1"/>
</dbReference>
<evidence type="ECO:0000256" key="5">
    <source>
        <dbReference type="ARBA" id="ARBA00022688"/>
    </source>
</evidence>
<evidence type="ECO:0000256" key="6">
    <source>
        <dbReference type="ARBA" id="ARBA00022692"/>
    </source>
</evidence>
<dbReference type="InterPro" id="IPR010232">
    <property type="entry name" value="UbiB"/>
</dbReference>
<sequence>MMRVRRALRILRVVIRHRLDRLIPGDVRLPGAVGWLIWLLRRLPTPQQDPSTSLRIALEELGPIFVKFGQLLSTRRDLLPVPVADELQKLQEQVPPFSGSQAKEILEEALGAPISTMFSTFKTEPLASASVAQVHEATLNDGSCVVIKVIRPGIDVTIQEDLRVLYLLADLANRFSVDGRRLRPTDVVRDYESVINGELNQQLEAANTIRLREHWLNSGKLYVPRVYSEFTRSNVLVMERIHGLTSADIQGLRQRGVNMQALAHLGVEIFFTQVFEHNFFHADMHPGNVYIDTTEPASPTYIALDCAIIGSLTEEDKDYLAYNLIAFFRRDYHEVARLHIESGWVPAVTDIQEFEAVIRSVCDPYFQKPISEISFGQVLLALFNTARQFDMEIQPQLVLLQKTLLNIEGMGRQIYPELDLWETAAPFMERWMSERIGLRGLVRQLSEHGPALLEQLPRLPATVLTTLQDLASVARISKEQTTVLRALKEDITTERRQRRQSRAGGVLLLAALASLLIPATGYAATEWIVGSSLLGSAGIYWMFVKP</sequence>
<keyword evidence="4" id="KW-0997">Cell inner membrane</keyword>
<keyword evidence="8 9" id="KW-0472">Membrane</keyword>
<evidence type="ECO:0000313" key="12">
    <source>
        <dbReference type="Proteomes" id="UP000219327"/>
    </source>
</evidence>
<dbReference type="PANTHER" id="PTHR10566">
    <property type="entry name" value="CHAPERONE-ACTIVITY OF BC1 COMPLEX CABC1 -RELATED"/>
    <property type="match status" value="1"/>
</dbReference>
<dbReference type="PANTHER" id="PTHR10566:SF113">
    <property type="entry name" value="PROTEIN ACTIVITY OF BC1 COMPLEX KINASE 7, CHLOROPLASTIC"/>
    <property type="match status" value="1"/>
</dbReference>
<reference evidence="11 12" key="1">
    <citation type="submission" date="2017-08" db="EMBL/GenBank/DDBJ databases">
        <title>Fine stratification of microbial communities through a metagenomic profile of the photic zone.</title>
        <authorList>
            <person name="Haro-Moreno J.M."/>
            <person name="Lopez-Perez M."/>
            <person name="De La Torre J."/>
            <person name="Picazo A."/>
            <person name="Camacho A."/>
            <person name="Rodriguez-Valera F."/>
        </authorList>
    </citation>
    <scope>NUCLEOTIDE SEQUENCE [LARGE SCALE GENOMIC DNA]</scope>
    <source>
        <strain evidence="11">MED-G24</strain>
    </source>
</reference>
<dbReference type="Pfam" id="PF03109">
    <property type="entry name" value="ABC1"/>
    <property type="match status" value="1"/>
</dbReference>
<dbReference type="InterPro" id="IPR050154">
    <property type="entry name" value="UbiB_kinase"/>
</dbReference>
<evidence type="ECO:0000256" key="7">
    <source>
        <dbReference type="ARBA" id="ARBA00022989"/>
    </source>
</evidence>
<organism evidence="11 12">
    <name type="scientific">OM182 bacterium MED-G24</name>
    <dbReference type="NCBI Taxonomy" id="1986255"/>
    <lineage>
        <taxon>Bacteria</taxon>
        <taxon>Pseudomonadati</taxon>
        <taxon>Pseudomonadota</taxon>
        <taxon>Gammaproteobacteria</taxon>
        <taxon>OMG group</taxon>
        <taxon>OM182 clade</taxon>
    </lineage>
</organism>
<evidence type="ECO:0000313" key="11">
    <source>
        <dbReference type="EMBL" id="PDH39709.1"/>
    </source>
</evidence>
<feature type="domain" description="ABC1 atypical kinase-like" evidence="10">
    <location>
        <begin position="89"/>
        <end position="338"/>
    </location>
</feature>
<evidence type="ECO:0000256" key="2">
    <source>
        <dbReference type="ARBA" id="ARBA00009670"/>
    </source>
</evidence>
<dbReference type="SUPFAM" id="SSF56112">
    <property type="entry name" value="Protein kinase-like (PK-like)"/>
    <property type="match status" value="1"/>
</dbReference>